<evidence type="ECO:0008006" key="5">
    <source>
        <dbReference type="Google" id="ProtNLM"/>
    </source>
</evidence>
<comment type="caution">
    <text evidence="3">The sequence shown here is derived from an EMBL/GenBank/DDBJ whole genome shotgun (WGS) entry which is preliminary data.</text>
</comment>
<evidence type="ECO:0000313" key="3">
    <source>
        <dbReference type="EMBL" id="MEE2041168.1"/>
    </source>
</evidence>
<keyword evidence="2" id="KW-0472">Membrane</keyword>
<feature type="transmembrane region" description="Helical" evidence="2">
    <location>
        <begin position="43"/>
        <end position="68"/>
    </location>
</feature>
<organism evidence="3 4">
    <name type="scientific">Nocardiopsis codii</name>
    <dbReference type="NCBI Taxonomy" id="3065942"/>
    <lineage>
        <taxon>Bacteria</taxon>
        <taxon>Bacillati</taxon>
        <taxon>Actinomycetota</taxon>
        <taxon>Actinomycetes</taxon>
        <taxon>Streptosporangiales</taxon>
        <taxon>Nocardiopsidaceae</taxon>
        <taxon>Nocardiopsis</taxon>
    </lineage>
</organism>
<dbReference type="EMBL" id="JAUZMY010000043">
    <property type="protein sequence ID" value="MEE2041168.1"/>
    <property type="molecule type" value="Genomic_DNA"/>
</dbReference>
<feature type="transmembrane region" description="Helical" evidence="2">
    <location>
        <begin position="12"/>
        <end position="31"/>
    </location>
</feature>
<feature type="region of interest" description="Disordered" evidence="1">
    <location>
        <begin position="110"/>
        <end position="140"/>
    </location>
</feature>
<dbReference type="RefSeq" id="WP_330094929.1">
    <property type="nucleotide sequence ID" value="NZ_JAUZMY010000043.1"/>
</dbReference>
<sequence>MSAPRTLEGGLVDGLAVLLVIIGGGYLVYNFDGILEMLEDPRWLINLAGLLALVCLALMALLVLGSVIGELDDDERGDLGGLLLLCGVAYFACFGLNHLIELDDHSPPRGGGGGGAGYDGRSSGSGWGDGDGDGGDGGGD</sequence>
<proteinExistence type="predicted"/>
<protein>
    <recommendedName>
        <fullName evidence="5">TIGR04086 family membrane protein</fullName>
    </recommendedName>
</protein>
<keyword evidence="2" id="KW-1133">Transmembrane helix</keyword>
<keyword evidence="2" id="KW-0812">Transmembrane</keyword>
<accession>A0ABU7KG28</accession>
<reference evidence="3 4" key="1">
    <citation type="submission" date="2023-08" db="EMBL/GenBank/DDBJ databases">
        <authorList>
            <person name="Girao M."/>
            <person name="Carvalho M.F."/>
        </authorList>
    </citation>
    <scope>NUCLEOTIDE SEQUENCE [LARGE SCALE GENOMIC DNA]</scope>
    <source>
        <strain evidence="3 4">CT-R113</strain>
    </source>
</reference>
<feature type="transmembrane region" description="Helical" evidence="2">
    <location>
        <begin position="80"/>
        <end position="100"/>
    </location>
</feature>
<evidence type="ECO:0000313" key="4">
    <source>
        <dbReference type="Proteomes" id="UP001356095"/>
    </source>
</evidence>
<feature type="compositionally biased region" description="Gly residues" evidence="1">
    <location>
        <begin position="110"/>
        <end position="129"/>
    </location>
</feature>
<keyword evidence="4" id="KW-1185">Reference proteome</keyword>
<feature type="compositionally biased region" description="Acidic residues" evidence="1">
    <location>
        <begin position="130"/>
        <end position="140"/>
    </location>
</feature>
<gene>
    <name evidence="3" type="ORF">Q8791_28490</name>
</gene>
<name>A0ABU7KG28_9ACTN</name>
<evidence type="ECO:0000256" key="2">
    <source>
        <dbReference type="SAM" id="Phobius"/>
    </source>
</evidence>
<dbReference type="Proteomes" id="UP001356095">
    <property type="component" value="Unassembled WGS sequence"/>
</dbReference>
<evidence type="ECO:0000256" key="1">
    <source>
        <dbReference type="SAM" id="MobiDB-lite"/>
    </source>
</evidence>